<proteinExistence type="predicted"/>
<keyword evidence="7" id="KW-1185">Reference proteome</keyword>
<feature type="compositionally biased region" description="Low complexity" evidence="3">
    <location>
        <begin position="494"/>
        <end position="504"/>
    </location>
</feature>
<feature type="region of interest" description="Disordered" evidence="3">
    <location>
        <begin position="195"/>
        <end position="254"/>
    </location>
</feature>
<feature type="compositionally biased region" description="Acidic residues" evidence="3">
    <location>
        <begin position="419"/>
        <end position="442"/>
    </location>
</feature>
<dbReference type="InterPro" id="IPR000387">
    <property type="entry name" value="Tyr_Pase_dom"/>
</dbReference>
<feature type="domain" description="Tyrosine specific protein phosphatases" evidence="5">
    <location>
        <begin position="74"/>
        <end position="131"/>
    </location>
</feature>
<feature type="compositionally biased region" description="Low complexity" evidence="3">
    <location>
        <begin position="335"/>
        <end position="356"/>
    </location>
</feature>
<dbReference type="PANTHER" id="PTHR46377:SF5">
    <property type="entry name" value="DUAL SPECIFICITY PHOSPHATASE"/>
    <property type="match status" value="1"/>
</dbReference>
<evidence type="ECO:0008006" key="8">
    <source>
        <dbReference type="Google" id="ProtNLM"/>
    </source>
</evidence>
<protein>
    <recommendedName>
        <fullName evidence="8">Protein-tyrosine-phosphatase</fullName>
    </recommendedName>
</protein>
<organism evidence="6 7">
    <name type="scientific">Cafeteria roenbergensis</name>
    <name type="common">Marine flagellate</name>
    <dbReference type="NCBI Taxonomy" id="33653"/>
    <lineage>
        <taxon>Eukaryota</taxon>
        <taxon>Sar</taxon>
        <taxon>Stramenopiles</taxon>
        <taxon>Bigyra</taxon>
        <taxon>Opalozoa</taxon>
        <taxon>Bicosoecida</taxon>
        <taxon>Cafeteriaceae</taxon>
        <taxon>Cafeteria</taxon>
    </lineage>
</organism>
<dbReference type="InterPro" id="IPR000340">
    <property type="entry name" value="Dual-sp_phosphatase_cat-dom"/>
</dbReference>
<dbReference type="PROSITE" id="PS50056">
    <property type="entry name" value="TYR_PHOSPHATASE_2"/>
    <property type="match status" value="1"/>
</dbReference>
<dbReference type="CDD" id="cd14498">
    <property type="entry name" value="DSP"/>
    <property type="match status" value="1"/>
</dbReference>
<comment type="caution">
    <text evidence="6">The sequence shown here is derived from an EMBL/GenBank/DDBJ whole genome shotgun (WGS) entry which is preliminary data.</text>
</comment>
<dbReference type="EMBL" id="VLTN01000003">
    <property type="protein sequence ID" value="KAA0156688.1"/>
    <property type="molecule type" value="Genomic_DNA"/>
</dbReference>
<dbReference type="Proteomes" id="UP000323011">
    <property type="component" value="Unassembled WGS sequence"/>
</dbReference>
<reference evidence="6 7" key="1">
    <citation type="submission" date="2019-07" db="EMBL/GenBank/DDBJ databases">
        <title>Genomes of Cafeteria roenbergensis.</title>
        <authorList>
            <person name="Fischer M.G."/>
            <person name="Hackl T."/>
            <person name="Roman M."/>
        </authorList>
    </citation>
    <scope>NUCLEOTIDE SEQUENCE [LARGE SCALE GENOMIC DNA]</scope>
    <source>
        <strain evidence="6 7">BVI</strain>
    </source>
</reference>
<dbReference type="InterPro" id="IPR029021">
    <property type="entry name" value="Prot-tyrosine_phosphatase-like"/>
</dbReference>
<dbReference type="AlphaFoldDB" id="A0A5A8CVA6"/>
<feature type="region of interest" description="Disordered" evidence="3">
    <location>
        <begin position="335"/>
        <end position="362"/>
    </location>
</feature>
<feature type="region of interest" description="Disordered" evidence="3">
    <location>
        <begin position="522"/>
        <end position="546"/>
    </location>
</feature>
<evidence type="ECO:0000259" key="4">
    <source>
        <dbReference type="PROSITE" id="PS50054"/>
    </source>
</evidence>
<feature type="region of interest" description="Disordered" evidence="3">
    <location>
        <begin position="455"/>
        <end position="504"/>
    </location>
</feature>
<dbReference type="SMART" id="SM00195">
    <property type="entry name" value="DSPc"/>
    <property type="match status" value="1"/>
</dbReference>
<evidence type="ECO:0000256" key="1">
    <source>
        <dbReference type="ARBA" id="ARBA00022801"/>
    </source>
</evidence>
<evidence type="ECO:0000313" key="6">
    <source>
        <dbReference type="EMBL" id="KAA0156688.1"/>
    </source>
</evidence>
<dbReference type="Gene3D" id="3.90.190.10">
    <property type="entry name" value="Protein tyrosine phosphatase superfamily"/>
    <property type="match status" value="1"/>
</dbReference>
<feature type="compositionally biased region" description="Low complexity" evidence="3">
    <location>
        <begin position="472"/>
        <end position="487"/>
    </location>
</feature>
<sequence>MRPTRLHTDVVKDHLPVKVIPGLFVGSQHAAYNSEALRSLGITHVCSLNGGPGARSGFIVLTVELRDADGSDLVSVLPVTNLFIESGRKAGGVLVHCTQGWSRSPAVVAAYLVSSLGITAAQALARVRAERHMANPNPGFVSQLLAFEASGRAAANAARLLLTQRLYVAAGACDESATQTDSRVLGARASLQKPIPNPPRAWLRIPGSLPSGSATGSTGTASVGGAPSGGTSISDAGDDRSIHGAPSPQLIAGGRVDWGDATATAHFGTPLPLGPSTAAAIGCAACGATLASTRHIVAAMDLRSASIAASNASAQAGAAAAAAATATAAATAATSEARGSSGQPCPLPGGAPQAGPLAPPLVTHTTAPYRSIANAGASFALSGASPRASLRWGGGGGGGDDEGFRPPSVKGTPTRGGFFEDDEDGLDEEEDEDDDEDEDKGDDEDALLAQASMRDRAAGADQPQVPPSLPRPALAVAHSAAAAAPSPRGHHSRSGSSSSSSMASSTATSAASAFGTTAQLEGGWASTSGADDPTGLVPPASPSAAETTFHVPASMGIGFNRWEARPGARSSSKTVPLVAPPGAVPASLSVPANSAAWAPSLANAWRGLERLSAHSSSLGSPTSLSASAPAPRAPPMTRGRAASLPGGAAALAADTVLSQEAAAWADTMTAAASFGQRTICVESGPFIALPEPGSTGLCSCGSCSAVVGTSEPPPAWASATPSWAAVAAGRSPVVWLSEDAVRLWLPGSRASP</sequence>
<feature type="region of interest" description="Disordered" evidence="3">
    <location>
        <begin position="390"/>
        <end position="442"/>
    </location>
</feature>
<dbReference type="GO" id="GO:0005737">
    <property type="term" value="C:cytoplasm"/>
    <property type="evidence" value="ECO:0007669"/>
    <property type="project" value="TreeGrafter"/>
</dbReference>
<dbReference type="InterPro" id="IPR020422">
    <property type="entry name" value="TYR_PHOSPHATASE_DUAL_dom"/>
</dbReference>
<dbReference type="Pfam" id="PF00782">
    <property type="entry name" value="DSPc"/>
    <property type="match status" value="1"/>
</dbReference>
<dbReference type="GO" id="GO:0008579">
    <property type="term" value="F:JUN kinase phosphatase activity"/>
    <property type="evidence" value="ECO:0007669"/>
    <property type="project" value="TreeGrafter"/>
</dbReference>
<dbReference type="PANTHER" id="PTHR46377">
    <property type="entry name" value="DUAL SPECIFICITY PROTEIN PHOSPHATASE 19"/>
    <property type="match status" value="1"/>
</dbReference>
<dbReference type="InterPro" id="IPR016130">
    <property type="entry name" value="Tyr_Pase_AS"/>
</dbReference>
<evidence type="ECO:0000256" key="2">
    <source>
        <dbReference type="ARBA" id="ARBA00022912"/>
    </source>
</evidence>
<feature type="compositionally biased region" description="Low complexity" evidence="3">
    <location>
        <begin position="206"/>
        <end position="232"/>
    </location>
</feature>
<dbReference type="PROSITE" id="PS50054">
    <property type="entry name" value="TYR_PHOSPHATASE_DUAL"/>
    <property type="match status" value="1"/>
</dbReference>
<feature type="region of interest" description="Disordered" evidence="3">
    <location>
        <begin position="616"/>
        <end position="642"/>
    </location>
</feature>
<keyword evidence="2" id="KW-0904">Protein phosphatase</keyword>
<dbReference type="SUPFAM" id="SSF52799">
    <property type="entry name" value="(Phosphotyrosine protein) phosphatases II"/>
    <property type="match status" value="1"/>
</dbReference>
<gene>
    <name evidence="6" type="ORF">FNF29_00799</name>
</gene>
<evidence type="ECO:0000313" key="7">
    <source>
        <dbReference type="Proteomes" id="UP000323011"/>
    </source>
</evidence>
<accession>A0A5A8CVA6</accession>
<keyword evidence="1" id="KW-0378">Hydrolase</keyword>
<name>A0A5A8CVA6_CAFRO</name>
<evidence type="ECO:0000256" key="3">
    <source>
        <dbReference type="SAM" id="MobiDB-lite"/>
    </source>
</evidence>
<dbReference type="PROSITE" id="PS00383">
    <property type="entry name" value="TYR_PHOSPHATASE_1"/>
    <property type="match status" value="1"/>
</dbReference>
<feature type="domain" description="Tyrosine-protein phosphatase" evidence="4">
    <location>
        <begin position="15"/>
        <end position="153"/>
    </location>
</feature>
<evidence type="ECO:0000259" key="5">
    <source>
        <dbReference type="PROSITE" id="PS50056"/>
    </source>
</evidence>